<comment type="caution">
    <text evidence="2">The sequence shown here is derived from an EMBL/GenBank/DDBJ whole genome shotgun (WGS) entry which is preliminary data.</text>
</comment>
<sequence length="238" mass="24238">QAGSSSDFANIFVVPESITITVDDDGPADFDNIQAAIDAACCGGTIIVADGTYTGAGNRDIDFRGKVITVRSENGPENCIIDCNATQADLHRGFYFHSGEDANSIINGFTIINGYSNDGGGICCQESSPTITNCTIIGNSAERFVSRVGWCGYGGGIACGYGSGPTVTNCTFTGNEANNGGGMANENSSSPTVTNCTFSGNSATNYGGGMRNTRSSTPTVTNCTFSGNSAGGTGGGMY</sequence>
<dbReference type="InterPro" id="IPR012334">
    <property type="entry name" value="Pectin_lyas_fold"/>
</dbReference>
<dbReference type="InterPro" id="IPR039448">
    <property type="entry name" value="Beta_helix"/>
</dbReference>
<dbReference type="Gene3D" id="2.160.20.10">
    <property type="entry name" value="Single-stranded right-handed beta-helix, Pectin lyase-like"/>
    <property type="match status" value="1"/>
</dbReference>
<dbReference type="PANTHER" id="PTHR11319">
    <property type="entry name" value="G PROTEIN-COUPLED RECEPTOR-RELATED"/>
    <property type="match status" value="1"/>
</dbReference>
<proteinExistence type="predicted"/>
<reference evidence="2" key="1">
    <citation type="journal article" date="2014" name="Front. Microbiol.">
        <title>High frequency of phylogenetically diverse reductive dehalogenase-homologous genes in deep subseafloor sedimentary metagenomes.</title>
        <authorList>
            <person name="Kawai M."/>
            <person name="Futagami T."/>
            <person name="Toyoda A."/>
            <person name="Takaki Y."/>
            <person name="Nishi S."/>
            <person name="Hori S."/>
            <person name="Arai W."/>
            <person name="Tsubouchi T."/>
            <person name="Morono Y."/>
            <person name="Uchiyama I."/>
            <person name="Ito T."/>
            <person name="Fujiyama A."/>
            <person name="Inagaki F."/>
            <person name="Takami H."/>
        </authorList>
    </citation>
    <scope>NUCLEOTIDE SEQUENCE</scope>
    <source>
        <strain evidence="2">Expedition CK06-06</strain>
    </source>
</reference>
<protein>
    <recommendedName>
        <fullName evidence="1">Right handed beta helix domain-containing protein</fullName>
    </recommendedName>
</protein>
<feature type="domain" description="Right handed beta helix" evidence="1">
    <location>
        <begin position="105"/>
        <end position="232"/>
    </location>
</feature>
<dbReference type="PANTHER" id="PTHR11319:SF35">
    <property type="entry name" value="OUTER MEMBRANE PROTEIN PMPC-RELATED"/>
    <property type="match status" value="1"/>
</dbReference>
<dbReference type="NCBIfam" id="TIGR03804">
    <property type="entry name" value="para_beta_helix"/>
    <property type="match status" value="1"/>
</dbReference>
<name>X1UXZ2_9ZZZZ</name>
<dbReference type="InterPro" id="IPR011050">
    <property type="entry name" value="Pectin_lyase_fold/virulence"/>
</dbReference>
<evidence type="ECO:0000259" key="1">
    <source>
        <dbReference type="Pfam" id="PF13229"/>
    </source>
</evidence>
<dbReference type="AlphaFoldDB" id="X1UXZ2"/>
<accession>X1UXZ2</accession>
<organism evidence="2">
    <name type="scientific">marine sediment metagenome</name>
    <dbReference type="NCBI Taxonomy" id="412755"/>
    <lineage>
        <taxon>unclassified sequences</taxon>
        <taxon>metagenomes</taxon>
        <taxon>ecological metagenomes</taxon>
    </lineage>
</organism>
<dbReference type="InterPro" id="IPR022441">
    <property type="entry name" value="Para_beta_helix_rpt-2"/>
</dbReference>
<dbReference type="EMBL" id="BARW01033318">
    <property type="protein sequence ID" value="GAJ08447.1"/>
    <property type="molecule type" value="Genomic_DNA"/>
</dbReference>
<feature type="non-terminal residue" evidence="2">
    <location>
        <position position="1"/>
    </location>
</feature>
<feature type="non-terminal residue" evidence="2">
    <location>
        <position position="238"/>
    </location>
</feature>
<evidence type="ECO:0000313" key="2">
    <source>
        <dbReference type="EMBL" id="GAJ08447.1"/>
    </source>
</evidence>
<gene>
    <name evidence="2" type="ORF">S12H4_52496</name>
</gene>
<dbReference type="SUPFAM" id="SSF51126">
    <property type="entry name" value="Pectin lyase-like"/>
    <property type="match status" value="1"/>
</dbReference>
<dbReference type="Pfam" id="PF13229">
    <property type="entry name" value="Beta_helix"/>
    <property type="match status" value="1"/>
</dbReference>